<comment type="caution">
    <text evidence="2">The sequence shown here is derived from an EMBL/GenBank/DDBJ whole genome shotgun (WGS) entry which is preliminary data.</text>
</comment>
<feature type="transmembrane region" description="Helical" evidence="1">
    <location>
        <begin position="83"/>
        <end position="101"/>
    </location>
</feature>
<accession>A0A7Z0J7W8</accession>
<feature type="transmembrane region" description="Helical" evidence="1">
    <location>
        <begin position="50"/>
        <end position="77"/>
    </location>
</feature>
<evidence type="ECO:0000256" key="1">
    <source>
        <dbReference type="SAM" id="Phobius"/>
    </source>
</evidence>
<dbReference type="SUPFAM" id="SSF103473">
    <property type="entry name" value="MFS general substrate transporter"/>
    <property type="match status" value="1"/>
</dbReference>
<organism evidence="2 3">
    <name type="scientific">Nocardiopsis aegyptia</name>
    <dbReference type="NCBI Taxonomy" id="220378"/>
    <lineage>
        <taxon>Bacteria</taxon>
        <taxon>Bacillati</taxon>
        <taxon>Actinomycetota</taxon>
        <taxon>Actinomycetes</taxon>
        <taxon>Streptosporangiales</taxon>
        <taxon>Nocardiopsidaceae</taxon>
        <taxon>Nocardiopsis</taxon>
    </lineage>
</organism>
<proteinExistence type="predicted"/>
<gene>
    <name evidence="2" type="ORF">HNR10_000329</name>
</gene>
<protein>
    <submittedName>
        <fullName evidence="2">Uncharacterized protein</fullName>
    </submittedName>
</protein>
<keyword evidence="3" id="KW-1185">Reference proteome</keyword>
<feature type="transmembrane region" description="Helical" evidence="1">
    <location>
        <begin position="122"/>
        <end position="141"/>
    </location>
</feature>
<keyword evidence="1" id="KW-1133">Transmembrane helix</keyword>
<dbReference type="EMBL" id="JACCFS010000001">
    <property type="protein sequence ID" value="NYJ32448.1"/>
    <property type="molecule type" value="Genomic_DNA"/>
</dbReference>
<keyword evidence="1" id="KW-0472">Membrane</keyword>
<reference evidence="2 3" key="1">
    <citation type="submission" date="2020-07" db="EMBL/GenBank/DDBJ databases">
        <title>Sequencing the genomes of 1000 actinobacteria strains.</title>
        <authorList>
            <person name="Klenk H.-P."/>
        </authorList>
    </citation>
    <scope>NUCLEOTIDE SEQUENCE [LARGE SCALE GENOMIC DNA]</scope>
    <source>
        <strain evidence="2 3">DSM 44442</strain>
    </source>
</reference>
<evidence type="ECO:0000313" key="3">
    <source>
        <dbReference type="Proteomes" id="UP000572051"/>
    </source>
</evidence>
<dbReference type="RefSeq" id="WP_312889041.1">
    <property type="nucleotide sequence ID" value="NZ_JACCFS010000001.1"/>
</dbReference>
<keyword evidence="1" id="KW-0812">Transmembrane</keyword>
<name>A0A7Z0J7W8_9ACTN</name>
<dbReference type="Proteomes" id="UP000572051">
    <property type="component" value="Unassembled WGS sequence"/>
</dbReference>
<dbReference type="AlphaFoldDB" id="A0A7Z0J7W8"/>
<sequence>MTAPPQQPRELPLINQAVVSWIRMEGLIGTPLGERAWREHWTVVVRLRRAYALFCAGMGLFAGGAAAVAVTLLGLVWQQEGEFPLTVLPFVFTPVVLGGVWKRRTAATVAPFLGRRRHVWPRWVFSLVFPVVMLLGVFVPWSPVWPVVAAAVCAAPWWYSAAAELRAPVPAYPSAWTRD</sequence>
<dbReference type="InterPro" id="IPR036259">
    <property type="entry name" value="MFS_trans_sf"/>
</dbReference>
<evidence type="ECO:0000313" key="2">
    <source>
        <dbReference type="EMBL" id="NYJ32448.1"/>
    </source>
</evidence>